<evidence type="ECO:0000256" key="3">
    <source>
        <dbReference type="ARBA" id="ARBA00023163"/>
    </source>
</evidence>
<dbReference type="Proteomes" id="UP000728647">
    <property type="component" value="Unassembled WGS sequence"/>
</dbReference>
<dbReference type="SUPFAM" id="SSF55781">
    <property type="entry name" value="GAF domain-like"/>
    <property type="match status" value="1"/>
</dbReference>
<gene>
    <name evidence="6" type="ORF">HT576_20820</name>
</gene>
<reference evidence="6" key="1">
    <citation type="submission" date="2020-06" db="EMBL/GenBank/DDBJ databases">
        <title>Haloterrigena sp. nov., an extremely halophilic archaeon isolated from a saline sediment.</title>
        <authorList>
            <person name="Liu B.-B."/>
        </authorList>
    </citation>
    <scope>NUCLEOTIDE SEQUENCE</scope>
    <source>
        <strain evidence="6">SYSU A121-1</strain>
    </source>
</reference>
<dbReference type="GO" id="GO:0003677">
    <property type="term" value="F:DNA binding"/>
    <property type="evidence" value="ECO:0007669"/>
    <property type="project" value="UniProtKB-KW"/>
</dbReference>
<evidence type="ECO:0000313" key="6">
    <source>
        <dbReference type="EMBL" id="NUB93445.1"/>
    </source>
</evidence>
<dbReference type="Gene3D" id="3.30.450.40">
    <property type="match status" value="1"/>
</dbReference>
<sequence length="253" mass="27970">MQTPNSGPLKSTETTLEIVEAIREHGALGVTETATILDIPKSTASDHLRTLRKHGYLITEDGKYRLGLRFLELGDHARNDHGFFKTAKPEVDQLARNTGELVHLSVKENGAGVIIYEAEGERAVSLDTFVGRRVPMHCTALGQVMLANMSRERVAEIIAEKGLPAVTEETITDEERFFRHLETVREDGYATIRGERVPELGSIAVPVKKNGTVFGAVSVCCPMSRASDERFEAELPKRVLEAANRITLDLKYS</sequence>
<evidence type="ECO:0000259" key="5">
    <source>
        <dbReference type="PROSITE" id="PS51078"/>
    </source>
</evidence>
<evidence type="ECO:0000256" key="1">
    <source>
        <dbReference type="ARBA" id="ARBA00023015"/>
    </source>
</evidence>
<dbReference type="PROSITE" id="PS51078">
    <property type="entry name" value="ICLR_ED"/>
    <property type="match status" value="1"/>
</dbReference>
<dbReference type="InterPro" id="IPR029016">
    <property type="entry name" value="GAF-like_dom_sf"/>
</dbReference>
<dbReference type="PANTHER" id="PTHR30136:SF35">
    <property type="entry name" value="HTH-TYPE TRANSCRIPTIONAL REGULATOR RV1719"/>
    <property type="match status" value="1"/>
</dbReference>
<dbReference type="SUPFAM" id="SSF46785">
    <property type="entry name" value="Winged helix' DNA-binding domain"/>
    <property type="match status" value="1"/>
</dbReference>
<evidence type="ECO:0000256" key="2">
    <source>
        <dbReference type="ARBA" id="ARBA00023125"/>
    </source>
</evidence>
<dbReference type="InterPro" id="IPR005471">
    <property type="entry name" value="Tscrpt_reg_IclR_N"/>
</dbReference>
<dbReference type="Pfam" id="PF01022">
    <property type="entry name" value="HTH_5"/>
    <property type="match status" value="1"/>
</dbReference>
<dbReference type="PANTHER" id="PTHR30136">
    <property type="entry name" value="HELIX-TURN-HELIX TRANSCRIPTIONAL REGULATOR, ICLR FAMILY"/>
    <property type="match status" value="1"/>
</dbReference>
<feature type="domain" description="IclR-ED" evidence="5">
    <location>
        <begin position="69"/>
        <end position="252"/>
    </location>
</feature>
<dbReference type="InterPro" id="IPR050707">
    <property type="entry name" value="HTH_MetabolicPath_Reg"/>
</dbReference>
<dbReference type="InterPro" id="IPR014757">
    <property type="entry name" value="Tscrpt_reg_IclR_C"/>
</dbReference>
<protein>
    <submittedName>
        <fullName evidence="6">IclR family transcriptional regulator</fullName>
    </submittedName>
</protein>
<dbReference type="InterPro" id="IPR011991">
    <property type="entry name" value="ArsR-like_HTH"/>
</dbReference>
<keyword evidence="3" id="KW-0804">Transcription</keyword>
<dbReference type="CDD" id="cd00090">
    <property type="entry name" value="HTH_ARSR"/>
    <property type="match status" value="1"/>
</dbReference>
<dbReference type="SMART" id="SM00346">
    <property type="entry name" value="HTH_ICLR"/>
    <property type="match status" value="1"/>
</dbReference>
<evidence type="ECO:0000259" key="4">
    <source>
        <dbReference type="PROSITE" id="PS51077"/>
    </source>
</evidence>
<evidence type="ECO:0000313" key="7">
    <source>
        <dbReference type="Proteomes" id="UP000728647"/>
    </source>
</evidence>
<dbReference type="GO" id="GO:0003700">
    <property type="term" value="F:DNA-binding transcription factor activity"/>
    <property type="evidence" value="ECO:0007669"/>
    <property type="project" value="TreeGrafter"/>
</dbReference>
<dbReference type="Pfam" id="PF01614">
    <property type="entry name" value="IclR_C"/>
    <property type="match status" value="1"/>
</dbReference>
<accession>A0A8J8KDE9</accession>
<dbReference type="OrthoDB" id="14763at2157"/>
<dbReference type="PROSITE" id="PS51077">
    <property type="entry name" value="HTH_ICLR"/>
    <property type="match status" value="1"/>
</dbReference>
<dbReference type="InterPro" id="IPR036390">
    <property type="entry name" value="WH_DNA-bd_sf"/>
</dbReference>
<name>A0A8J8KDE9_9EURY</name>
<proteinExistence type="predicted"/>
<keyword evidence="2" id="KW-0238">DNA-binding</keyword>
<dbReference type="AlphaFoldDB" id="A0A8J8KDE9"/>
<comment type="caution">
    <text evidence="6">The sequence shown here is derived from an EMBL/GenBank/DDBJ whole genome shotgun (WGS) entry which is preliminary data.</text>
</comment>
<keyword evidence="1" id="KW-0805">Transcription regulation</keyword>
<dbReference type="GO" id="GO:0045892">
    <property type="term" value="P:negative regulation of DNA-templated transcription"/>
    <property type="evidence" value="ECO:0007669"/>
    <property type="project" value="TreeGrafter"/>
</dbReference>
<organism evidence="6 7">
    <name type="scientific">Haloterrigena gelatinilytica</name>
    <dbReference type="NCBI Taxonomy" id="2741724"/>
    <lineage>
        <taxon>Archaea</taxon>
        <taxon>Methanobacteriati</taxon>
        <taxon>Methanobacteriota</taxon>
        <taxon>Stenosarchaea group</taxon>
        <taxon>Halobacteria</taxon>
        <taxon>Halobacteriales</taxon>
        <taxon>Natrialbaceae</taxon>
        <taxon>Haloterrigena</taxon>
    </lineage>
</organism>
<dbReference type="InterPro" id="IPR001845">
    <property type="entry name" value="HTH_ArsR_DNA-bd_dom"/>
</dbReference>
<feature type="domain" description="HTH iclR-type" evidence="4">
    <location>
        <begin position="9"/>
        <end position="68"/>
    </location>
</feature>
<dbReference type="Gene3D" id="1.10.10.10">
    <property type="entry name" value="Winged helix-like DNA-binding domain superfamily/Winged helix DNA-binding domain"/>
    <property type="match status" value="1"/>
</dbReference>
<dbReference type="RefSeq" id="WP_174703108.1">
    <property type="nucleotide sequence ID" value="NZ_JABURA010000002.1"/>
</dbReference>
<dbReference type="InterPro" id="IPR036388">
    <property type="entry name" value="WH-like_DNA-bd_sf"/>
</dbReference>
<dbReference type="EMBL" id="JABURA010000002">
    <property type="protein sequence ID" value="NUB93445.1"/>
    <property type="molecule type" value="Genomic_DNA"/>
</dbReference>